<evidence type="ECO:0000256" key="11">
    <source>
        <dbReference type="ARBA" id="ARBA00022989"/>
    </source>
</evidence>
<evidence type="ECO:0000256" key="4">
    <source>
        <dbReference type="ARBA" id="ARBA00012483"/>
    </source>
</evidence>
<feature type="transmembrane region" description="Helical" evidence="14">
    <location>
        <begin position="557"/>
        <end position="578"/>
    </location>
</feature>
<keyword evidence="7" id="KW-0479">Metal-binding</keyword>
<keyword evidence="6 14" id="KW-0812">Transmembrane</keyword>
<dbReference type="Pfam" id="PF12906">
    <property type="entry name" value="RINGv"/>
    <property type="match status" value="1"/>
</dbReference>
<organism evidence="16 17">
    <name type="scientific">Vairimorpha necatrix</name>
    <dbReference type="NCBI Taxonomy" id="6039"/>
    <lineage>
        <taxon>Eukaryota</taxon>
        <taxon>Fungi</taxon>
        <taxon>Fungi incertae sedis</taxon>
        <taxon>Microsporidia</taxon>
        <taxon>Nosematidae</taxon>
        <taxon>Vairimorpha</taxon>
    </lineage>
</organism>
<evidence type="ECO:0000256" key="7">
    <source>
        <dbReference type="ARBA" id="ARBA00022723"/>
    </source>
</evidence>
<feature type="transmembrane region" description="Helical" evidence="14">
    <location>
        <begin position="125"/>
        <end position="146"/>
    </location>
</feature>
<keyword evidence="11 14" id="KW-1133">Transmembrane helix</keyword>
<name>A0AAX4J9H2_9MICR</name>
<evidence type="ECO:0000256" key="14">
    <source>
        <dbReference type="SAM" id="Phobius"/>
    </source>
</evidence>
<dbReference type="Proteomes" id="UP001334084">
    <property type="component" value="Chromosome 2"/>
</dbReference>
<dbReference type="PANTHER" id="PTHR13145:SF0">
    <property type="entry name" value="E3 UBIQUITIN-PROTEIN LIGASE MARCHF6"/>
    <property type="match status" value="1"/>
</dbReference>
<reference evidence="16" key="1">
    <citation type="journal article" date="2024" name="BMC Genomics">
        <title>Functional annotation of a divergent genome using sequence and structure-based similarity.</title>
        <authorList>
            <person name="Svedberg D."/>
            <person name="Winiger R.R."/>
            <person name="Berg A."/>
            <person name="Sharma H."/>
            <person name="Tellgren-Roth C."/>
            <person name="Debrunner-Vossbrinck B.A."/>
            <person name="Vossbrinck C.R."/>
            <person name="Barandun J."/>
        </authorList>
    </citation>
    <scope>NUCLEOTIDE SEQUENCE</scope>
    <source>
        <strain evidence="16">Illinois isolate</strain>
    </source>
</reference>
<feature type="domain" description="RING-CH-type" evidence="15">
    <location>
        <begin position="1"/>
        <end position="61"/>
    </location>
</feature>
<dbReference type="InterPro" id="IPR011016">
    <property type="entry name" value="Znf_RING-CH"/>
</dbReference>
<dbReference type="CDD" id="cd16495">
    <property type="entry name" value="RING_CH-C4HC3_MARCH"/>
    <property type="match status" value="1"/>
</dbReference>
<feature type="transmembrane region" description="Helical" evidence="14">
    <location>
        <begin position="723"/>
        <end position="745"/>
    </location>
</feature>
<proteinExistence type="predicted"/>
<dbReference type="GO" id="GO:0005789">
    <property type="term" value="C:endoplasmic reticulum membrane"/>
    <property type="evidence" value="ECO:0007669"/>
    <property type="project" value="TreeGrafter"/>
</dbReference>
<keyword evidence="17" id="KW-1185">Reference proteome</keyword>
<comment type="catalytic activity">
    <reaction evidence="1">
        <text>S-ubiquitinyl-[E2 ubiquitin-conjugating enzyme]-L-cysteine + [acceptor protein]-L-lysine = [E2 ubiquitin-conjugating enzyme]-L-cysteine + N(6)-ubiquitinyl-[acceptor protein]-L-lysine.</text>
        <dbReference type="EC" id="2.3.2.27"/>
    </reaction>
</comment>
<dbReference type="SMART" id="SM00744">
    <property type="entry name" value="RINGv"/>
    <property type="match status" value="1"/>
</dbReference>
<dbReference type="GO" id="GO:0036503">
    <property type="term" value="P:ERAD pathway"/>
    <property type="evidence" value="ECO:0007669"/>
    <property type="project" value="TreeGrafter"/>
</dbReference>
<evidence type="ECO:0000313" key="16">
    <source>
        <dbReference type="EMBL" id="WUR02610.1"/>
    </source>
</evidence>
<evidence type="ECO:0000256" key="3">
    <source>
        <dbReference type="ARBA" id="ARBA00004906"/>
    </source>
</evidence>
<dbReference type="PANTHER" id="PTHR13145">
    <property type="entry name" value="SSM4 PROTEIN"/>
    <property type="match status" value="1"/>
</dbReference>
<evidence type="ECO:0000256" key="5">
    <source>
        <dbReference type="ARBA" id="ARBA00022679"/>
    </source>
</evidence>
<feature type="transmembrane region" description="Helical" evidence="14">
    <location>
        <begin position="91"/>
        <end position="113"/>
    </location>
</feature>
<feature type="transmembrane region" description="Helical" evidence="14">
    <location>
        <begin position="280"/>
        <end position="301"/>
    </location>
</feature>
<dbReference type="RefSeq" id="XP_065328755.1">
    <property type="nucleotide sequence ID" value="XM_065472683.1"/>
</dbReference>
<feature type="transmembrane region" description="Helical" evidence="14">
    <location>
        <begin position="313"/>
        <end position="334"/>
    </location>
</feature>
<dbReference type="EMBL" id="CP142727">
    <property type="protein sequence ID" value="WUR02610.1"/>
    <property type="molecule type" value="Genomic_DNA"/>
</dbReference>
<comment type="subcellular location">
    <subcellularLocation>
        <location evidence="2">Membrane</location>
        <topology evidence="2">Multi-pass membrane protein</topology>
    </subcellularLocation>
</comment>
<dbReference type="SUPFAM" id="SSF57850">
    <property type="entry name" value="RING/U-box"/>
    <property type="match status" value="1"/>
</dbReference>
<dbReference type="GO" id="GO:0061630">
    <property type="term" value="F:ubiquitin protein ligase activity"/>
    <property type="evidence" value="ECO:0007669"/>
    <property type="project" value="UniProtKB-EC"/>
</dbReference>
<dbReference type="GO" id="GO:0008270">
    <property type="term" value="F:zinc ion binding"/>
    <property type="evidence" value="ECO:0007669"/>
    <property type="project" value="UniProtKB-KW"/>
</dbReference>
<dbReference type="AlphaFoldDB" id="A0AAX4J9H2"/>
<evidence type="ECO:0000256" key="12">
    <source>
        <dbReference type="ARBA" id="ARBA00023136"/>
    </source>
</evidence>
<protein>
    <recommendedName>
        <fullName evidence="4">RING-type E3 ubiquitin transferase</fullName>
        <ecNumber evidence="4">2.3.2.27</ecNumber>
    </recommendedName>
</protein>
<keyword evidence="8" id="KW-0863">Zinc-finger</keyword>
<dbReference type="InterPro" id="IPR013083">
    <property type="entry name" value="Znf_RING/FYVE/PHD"/>
</dbReference>
<evidence type="ECO:0000256" key="10">
    <source>
        <dbReference type="ARBA" id="ARBA00022833"/>
    </source>
</evidence>
<evidence type="ECO:0000256" key="6">
    <source>
        <dbReference type="ARBA" id="ARBA00022692"/>
    </source>
</evidence>
<keyword evidence="5" id="KW-0808">Transferase</keyword>
<feature type="region of interest" description="Disordered" evidence="13">
    <location>
        <begin position="201"/>
        <end position="220"/>
    </location>
</feature>
<feature type="transmembrane region" description="Helical" evidence="14">
    <location>
        <begin position="630"/>
        <end position="653"/>
    </location>
</feature>
<feature type="transmembrane region" description="Helical" evidence="14">
    <location>
        <begin position="346"/>
        <end position="366"/>
    </location>
</feature>
<evidence type="ECO:0000313" key="17">
    <source>
        <dbReference type="Proteomes" id="UP001334084"/>
    </source>
</evidence>
<gene>
    <name evidence="16" type="ORF">VNE69_02134</name>
</gene>
<keyword evidence="9" id="KW-0833">Ubl conjugation pathway</keyword>
<feature type="transmembrane region" description="Helical" evidence="14">
    <location>
        <begin position="598"/>
        <end position="618"/>
    </location>
</feature>
<comment type="pathway">
    <text evidence="3">Protein modification; protein ubiquitination.</text>
</comment>
<evidence type="ECO:0000256" key="8">
    <source>
        <dbReference type="ARBA" id="ARBA00022771"/>
    </source>
</evidence>
<dbReference type="GeneID" id="90540424"/>
<dbReference type="Gene3D" id="3.30.40.10">
    <property type="entry name" value="Zinc/RING finger domain, C3HC4 (zinc finger)"/>
    <property type="match status" value="1"/>
</dbReference>
<evidence type="ECO:0000256" key="13">
    <source>
        <dbReference type="SAM" id="MobiDB-lite"/>
    </source>
</evidence>
<dbReference type="PROSITE" id="PS51292">
    <property type="entry name" value="ZF_RING_CH"/>
    <property type="match status" value="1"/>
</dbReference>
<keyword evidence="10" id="KW-0862">Zinc</keyword>
<keyword evidence="12 14" id="KW-0472">Membrane</keyword>
<evidence type="ECO:0000256" key="2">
    <source>
        <dbReference type="ARBA" id="ARBA00004141"/>
    </source>
</evidence>
<dbReference type="KEGG" id="vnx:VNE69_02134"/>
<evidence type="ECO:0000256" key="9">
    <source>
        <dbReference type="ARBA" id="ARBA00022786"/>
    </source>
</evidence>
<evidence type="ECO:0000256" key="1">
    <source>
        <dbReference type="ARBA" id="ARBA00000900"/>
    </source>
</evidence>
<evidence type="ECO:0000259" key="15">
    <source>
        <dbReference type="PROSITE" id="PS51292"/>
    </source>
</evidence>
<dbReference type="EC" id="2.3.2.27" evidence="4"/>
<sequence length="777" mass="91456">MSKEEISCKICHAVETEMENFCCPCKCTGSIKFIHRFCLLKFIESSGKEFCTICKYKYKFRSIYKKNTPSRLPINLIIREIFQRVLKCIKYIFNTLMILSIICLVVYINGSLFLRFICNNIADTHLNICGVGIPITCISFSFYCLYYNVTRVTRSLTVRRNIRVDSLSVISSMASEAISYDEAPRTILSNIANERDISFLSTTDDTMPPRNDSSDENSEDTQNQVDDFIFHVSIDFKLIPKCCSLVLFLGLFLKIANYVLYDLPNCQFSDFLRQVCLYDLTKTVFVVYTLFLSLLLITWNFKKIYDFLKLLNLIFVCFAIIVFVDGVCVHFLFAKICNNGVLVDLATTYSSVFSSFIFHMIIGYEFNSFFKNCILSYADKFRPGMLWSVAEPTEGSFDFLYKLSQRPLHVLFYKAIRNSLFHLFTYLVILTTVKSEINRTFQISDIYKFVIFFRLKNLINSALRPFLEGMSFLNSKILKYLSRYFKMENLLFGEKILYGRNMEGNIKWCPNKHKYYDSNKVNRKRNKKATPLQIEKYFKMSHNNNFGLFYIPKFNKLYLGIFSLLIIVSTSLGFKLVLRLTKISYNFVLSRSPIFSHIADYLYILLAGLVFFIFTIPLNIKKFKNIHKKILLLLYVNVFWPLWISGLTIFYYGDESFNLLPSRCFMMFFATSDTLKYLFNNLIFSASIQYYSLFEIFKKLYTFTWSTTFCISTAVQFKSWISMIFRFGLNIPLFYLIPFAFILIFHNNRIVEFYKRFLENIKQENYLVDREIVNYNE</sequence>
<accession>A0AAX4J9H2</accession>